<dbReference type="InParanoid" id="A0A084R083"/>
<keyword evidence="4 6" id="KW-0472">Membrane</keyword>
<evidence type="ECO:0000313" key="9">
    <source>
        <dbReference type="Proteomes" id="UP000028524"/>
    </source>
</evidence>
<keyword evidence="3 6" id="KW-1133">Transmembrane helix</keyword>
<feature type="transmembrane region" description="Helical" evidence="6">
    <location>
        <begin position="246"/>
        <end position="272"/>
    </location>
</feature>
<evidence type="ECO:0000256" key="3">
    <source>
        <dbReference type="ARBA" id="ARBA00022989"/>
    </source>
</evidence>
<feature type="transmembrane region" description="Helical" evidence="6">
    <location>
        <begin position="208"/>
        <end position="226"/>
    </location>
</feature>
<keyword evidence="9" id="KW-1185">Reference proteome</keyword>
<evidence type="ECO:0000259" key="7">
    <source>
        <dbReference type="Pfam" id="PF20684"/>
    </source>
</evidence>
<evidence type="ECO:0000256" key="4">
    <source>
        <dbReference type="ARBA" id="ARBA00023136"/>
    </source>
</evidence>
<evidence type="ECO:0000256" key="1">
    <source>
        <dbReference type="ARBA" id="ARBA00004141"/>
    </source>
</evidence>
<dbReference type="PANTHER" id="PTHR33048:SF47">
    <property type="entry name" value="INTEGRAL MEMBRANE PROTEIN-RELATED"/>
    <property type="match status" value="1"/>
</dbReference>
<accession>A0A084R083</accession>
<dbReference type="AlphaFoldDB" id="A0A084R083"/>
<dbReference type="OrthoDB" id="61113at2759"/>
<feature type="transmembrane region" description="Helical" evidence="6">
    <location>
        <begin position="85"/>
        <end position="107"/>
    </location>
</feature>
<dbReference type="InterPro" id="IPR049326">
    <property type="entry name" value="Rhodopsin_dom_fungi"/>
</dbReference>
<dbReference type="OMA" id="MPIFWPT"/>
<dbReference type="GO" id="GO:0016020">
    <property type="term" value="C:membrane"/>
    <property type="evidence" value="ECO:0007669"/>
    <property type="project" value="UniProtKB-SubCell"/>
</dbReference>
<dbReference type="Pfam" id="PF20684">
    <property type="entry name" value="Fung_rhodopsin"/>
    <property type="match status" value="1"/>
</dbReference>
<dbReference type="EMBL" id="KL659387">
    <property type="protein sequence ID" value="KFA69618.1"/>
    <property type="molecule type" value="Genomic_DNA"/>
</dbReference>
<feature type="transmembrane region" description="Helical" evidence="6">
    <location>
        <begin position="20"/>
        <end position="38"/>
    </location>
</feature>
<comment type="similarity">
    <text evidence="5">Belongs to the SAT4 family.</text>
</comment>
<keyword evidence="2 6" id="KW-0812">Transmembrane</keyword>
<feature type="transmembrane region" description="Helical" evidence="6">
    <location>
        <begin position="45"/>
        <end position="65"/>
    </location>
</feature>
<gene>
    <name evidence="8" type="ORF">S40285_04038</name>
</gene>
<organism evidence="8 9">
    <name type="scientific">Stachybotrys chlorohalonatus (strain IBT 40285)</name>
    <dbReference type="NCBI Taxonomy" id="1283841"/>
    <lineage>
        <taxon>Eukaryota</taxon>
        <taxon>Fungi</taxon>
        <taxon>Dikarya</taxon>
        <taxon>Ascomycota</taxon>
        <taxon>Pezizomycotina</taxon>
        <taxon>Sordariomycetes</taxon>
        <taxon>Hypocreomycetidae</taxon>
        <taxon>Hypocreales</taxon>
        <taxon>Stachybotryaceae</taxon>
        <taxon>Stachybotrys</taxon>
    </lineage>
</organism>
<evidence type="ECO:0000256" key="5">
    <source>
        <dbReference type="ARBA" id="ARBA00038359"/>
    </source>
</evidence>
<dbReference type="InterPro" id="IPR052337">
    <property type="entry name" value="SAT4-like"/>
</dbReference>
<evidence type="ECO:0000256" key="2">
    <source>
        <dbReference type="ARBA" id="ARBA00022692"/>
    </source>
</evidence>
<dbReference type="Proteomes" id="UP000028524">
    <property type="component" value="Unassembled WGS sequence"/>
</dbReference>
<feature type="transmembrane region" description="Helical" evidence="6">
    <location>
        <begin position="119"/>
        <end position="141"/>
    </location>
</feature>
<reference evidence="8 9" key="1">
    <citation type="journal article" date="2014" name="BMC Genomics">
        <title>Comparative genome sequencing reveals chemotype-specific gene clusters in the toxigenic black mold Stachybotrys.</title>
        <authorList>
            <person name="Semeiks J."/>
            <person name="Borek D."/>
            <person name="Otwinowski Z."/>
            <person name="Grishin N.V."/>
        </authorList>
    </citation>
    <scope>NUCLEOTIDE SEQUENCE [LARGE SCALE GENOMIC DNA]</scope>
    <source>
        <strain evidence="8 9">IBT 40285</strain>
    </source>
</reference>
<feature type="transmembrane region" description="Helical" evidence="6">
    <location>
        <begin position="175"/>
        <end position="196"/>
    </location>
</feature>
<sequence length="372" mass="41837">MPTTIESLLGAADNLYEPVPAWNHAGVIIGLTVSFSMAGWDDYFMILMTTVGAIGIVTMCILPSAGLGRHFILLTQAQQQRYLLLFYLADGSFITTVALIKLSLLLQYLRIFEKGVQRWLCLGTMAIVIPFACIYSFMAWFPCLPVIEAYWDWTLENRRCYAYGSLYVEDHYHTFLSQAIMNMILDIIILLIPTPLLFRQGTEMRTRLGLIGLLILGAAANILAGIRLGETIRHRSLSYPTFDHSWYAPVLCILGMLEVNLGCISASVPVFWPVLRGRLDAIFVTREIKISVTERSEDIDRQRPESLYSNNGSERALRLWGFPPVGPSTGDHYKDSFVLEQVDPLRQKTMVAVDARVTTGKPSKKLKETSKS</sequence>
<proteinExistence type="inferred from homology"/>
<feature type="domain" description="Rhodopsin" evidence="7">
    <location>
        <begin position="37"/>
        <end position="276"/>
    </location>
</feature>
<comment type="subcellular location">
    <subcellularLocation>
        <location evidence="1">Membrane</location>
        <topology evidence="1">Multi-pass membrane protein</topology>
    </subcellularLocation>
</comment>
<dbReference type="PANTHER" id="PTHR33048">
    <property type="entry name" value="PTH11-LIKE INTEGRAL MEMBRANE PROTEIN (AFU_ORTHOLOGUE AFUA_5G11245)"/>
    <property type="match status" value="1"/>
</dbReference>
<name>A0A084R083_STAC4</name>
<dbReference type="HOGENOM" id="CLU_028200_9_0_1"/>
<evidence type="ECO:0000313" key="8">
    <source>
        <dbReference type="EMBL" id="KFA69618.1"/>
    </source>
</evidence>
<evidence type="ECO:0000256" key="6">
    <source>
        <dbReference type="SAM" id="Phobius"/>
    </source>
</evidence>
<protein>
    <recommendedName>
        <fullName evidence="7">Rhodopsin domain-containing protein</fullName>
    </recommendedName>
</protein>